<dbReference type="FunFam" id="1.10.287.950:FF:000001">
    <property type="entry name" value="Methyl-accepting chemotaxis sensory transducer"/>
    <property type="match status" value="1"/>
</dbReference>
<evidence type="ECO:0000256" key="3">
    <source>
        <dbReference type="ARBA" id="ARBA00029447"/>
    </source>
</evidence>
<keyword evidence="5" id="KW-0175">Coiled coil</keyword>
<evidence type="ECO:0000256" key="5">
    <source>
        <dbReference type="SAM" id="Coils"/>
    </source>
</evidence>
<comment type="subcellular location">
    <subcellularLocation>
        <location evidence="1">Membrane</location>
    </subcellularLocation>
</comment>
<dbReference type="RefSeq" id="WP_109339736.1">
    <property type="nucleotide sequence ID" value="NZ_CP029347.1"/>
</dbReference>
<feature type="compositionally biased region" description="Basic and acidic residues" evidence="6">
    <location>
        <begin position="453"/>
        <end position="462"/>
    </location>
</feature>
<dbReference type="InterPro" id="IPR004090">
    <property type="entry name" value="Chemotax_Me-accpt_rcpt"/>
</dbReference>
<dbReference type="Pfam" id="PF00015">
    <property type="entry name" value="MCPsignal"/>
    <property type="match status" value="1"/>
</dbReference>
<dbReference type="GO" id="GO:0006935">
    <property type="term" value="P:chemotaxis"/>
    <property type="evidence" value="ECO:0007669"/>
    <property type="project" value="InterPro"/>
</dbReference>
<dbReference type="PROSITE" id="PS50885">
    <property type="entry name" value="HAMP"/>
    <property type="match status" value="1"/>
</dbReference>
<dbReference type="SMART" id="SM00304">
    <property type="entry name" value="HAMP"/>
    <property type="match status" value="1"/>
</dbReference>
<evidence type="ECO:0000256" key="4">
    <source>
        <dbReference type="PROSITE-ProRule" id="PRU00284"/>
    </source>
</evidence>
<reference evidence="10 11" key="1">
    <citation type="submission" date="2018-05" db="EMBL/GenBank/DDBJ databases">
        <title>Salinimonas sp. HMF8227 Genome sequencing and assembly.</title>
        <authorList>
            <person name="Kang H."/>
            <person name="Kang J."/>
            <person name="Cha I."/>
            <person name="Kim H."/>
            <person name="Joh K."/>
        </authorList>
    </citation>
    <scope>NUCLEOTIDE SEQUENCE [LARGE SCALE GENOMIC DNA]</scope>
    <source>
        <strain evidence="10 11">HMF8227</strain>
    </source>
</reference>
<sequence length="674" mass="73805">MQLTVVQKMIAGFVLFGVLLLITNVLSYLGLSQIRASAESVIEQKMPVQSQMQQVQTRILSAGQVSLQGFYSPNLEQLTLSQQAFSDMAAILREELTQLQALNASGQDKQQQQQAIKAAKSYLDSAESMYAQRKQYLTLQQTLREQFQTLDFAGADTGAYLLDISYLRGAEEEPLRSVAGVGGKVDTLILTLTQATEDYIKATDSDDSQSIRQNVEMAMGDVDNNVNYMNTIARGVDTDGLLEAFNEEYQKFVELYTGSGGLFDTQQAKLQAKQQMDSAMASAQQSLSEAQTRLSELFDKVNAETRQGQTAILDEVQSNIIKGVAIMLIAIGLVAVIGTLLARSISKPLNQVRNSLAIIRRGDLTHKAETSSEDEFASLARDVNAVSDSLHEVVSQIIGQEVKLERAVDTSRQLADETLNHVAEQTDQLRDTAHNTEQVREASQTNLEQIQHSSERLADSKGKMTKASDMVSRGQQQIRAQAEQASQSASVIHRLEENTANISGILDVIRNIADQTNLLALNAAIEAARAGEQGRGFAVVADEVRTLASRTQESTQEINDMITSLQSDAQQAVQAITDGQTQADESVALIESVNQEILTVQEVISELADINQQVVDKTGYQDQLLQSVADSINRIVELAEQSAQSTQESNQSIQDITGLMAELHQVVKRFKLKG</sequence>
<comment type="similarity">
    <text evidence="3">Belongs to the methyl-accepting chemotaxis (MCP) protein family.</text>
</comment>
<feature type="domain" description="HAMP" evidence="9">
    <location>
        <begin position="343"/>
        <end position="395"/>
    </location>
</feature>
<keyword evidence="11" id="KW-1185">Reference proteome</keyword>
<dbReference type="GO" id="GO:0004888">
    <property type="term" value="F:transmembrane signaling receptor activity"/>
    <property type="evidence" value="ECO:0007669"/>
    <property type="project" value="InterPro"/>
</dbReference>
<dbReference type="GO" id="GO:0007165">
    <property type="term" value="P:signal transduction"/>
    <property type="evidence" value="ECO:0007669"/>
    <property type="project" value="UniProtKB-KW"/>
</dbReference>
<dbReference type="EMBL" id="CP029347">
    <property type="protein sequence ID" value="AWL12135.1"/>
    <property type="molecule type" value="Genomic_DNA"/>
</dbReference>
<keyword evidence="2 4" id="KW-0807">Transducer</keyword>
<evidence type="ECO:0000256" key="1">
    <source>
        <dbReference type="ARBA" id="ARBA00004370"/>
    </source>
</evidence>
<feature type="transmembrane region" description="Helical" evidence="7">
    <location>
        <begin position="320"/>
        <end position="342"/>
    </location>
</feature>
<feature type="region of interest" description="Disordered" evidence="6">
    <location>
        <begin position="445"/>
        <end position="471"/>
    </location>
</feature>
<dbReference type="PANTHER" id="PTHR32089:SF70">
    <property type="entry name" value="ENERGY TAXIS MODULATING METHYL ACCEPTING SENSORY TRANSDUCER"/>
    <property type="match status" value="1"/>
</dbReference>
<organism evidence="10 11">
    <name type="scientific">Saliniradius amylolyticus</name>
    <dbReference type="NCBI Taxonomy" id="2183582"/>
    <lineage>
        <taxon>Bacteria</taxon>
        <taxon>Pseudomonadati</taxon>
        <taxon>Pseudomonadota</taxon>
        <taxon>Gammaproteobacteria</taxon>
        <taxon>Alteromonadales</taxon>
        <taxon>Alteromonadaceae</taxon>
        <taxon>Saliniradius</taxon>
    </lineage>
</organism>
<proteinExistence type="inferred from homology"/>
<accession>A0A2S2E3A5</accession>
<dbReference type="Proteomes" id="UP000245728">
    <property type="component" value="Chromosome"/>
</dbReference>
<keyword evidence="7" id="KW-0472">Membrane</keyword>
<dbReference type="AlphaFoldDB" id="A0A2S2E3A5"/>
<evidence type="ECO:0000313" key="11">
    <source>
        <dbReference type="Proteomes" id="UP000245728"/>
    </source>
</evidence>
<feature type="coiled-coil region" evidence="5">
    <location>
        <begin position="273"/>
        <end position="307"/>
    </location>
</feature>
<gene>
    <name evidence="10" type="ORF">HMF8227_01662</name>
</gene>
<dbReference type="PROSITE" id="PS50111">
    <property type="entry name" value="CHEMOTAXIS_TRANSDUC_2"/>
    <property type="match status" value="1"/>
</dbReference>
<dbReference type="CDD" id="cd11386">
    <property type="entry name" value="MCP_signal"/>
    <property type="match status" value="1"/>
</dbReference>
<evidence type="ECO:0000259" key="9">
    <source>
        <dbReference type="PROSITE" id="PS50885"/>
    </source>
</evidence>
<name>A0A2S2E3A5_9ALTE</name>
<dbReference type="Gene3D" id="1.10.287.950">
    <property type="entry name" value="Methyl-accepting chemotaxis protein"/>
    <property type="match status" value="1"/>
</dbReference>
<dbReference type="Gene3D" id="6.10.340.10">
    <property type="match status" value="1"/>
</dbReference>
<dbReference type="OrthoDB" id="6846832at2"/>
<protein>
    <submittedName>
        <fullName evidence="10">Methyl-accepting chemotaxis protein McpB</fullName>
    </submittedName>
</protein>
<dbReference type="SUPFAM" id="SSF58104">
    <property type="entry name" value="Methyl-accepting chemotaxis protein (MCP) signaling domain"/>
    <property type="match status" value="1"/>
</dbReference>
<dbReference type="PRINTS" id="PR00260">
    <property type="entry name" value="CHEMTRNSDUCR"/>
</dbReference>
<dbReference type="CDD" id="cd06225">
    <property type="entry name" value="HAMP"/>
    <property type="match status" value="1"/>
</dbReference>
<dbReference type="Pfam" id="PF00672">
    <property type="entry name" value="HAMP"/>
    <property type="match status" value="1"/>
</dbReference>
<keyword evidence="7" id="KW-0812">Transmembrane</keyword>
<keyword evidence="7" id="KW-1133">Transmembrane helix</keyword>
<evidence type="ECO:0000256" key="6">
    <source>
        <dbReference type="SAM" id="MobiDB-lite"/>
    </source>
</evidence>
<dbReference type="InterPro" id="IPR004089">
    <property type="entry name" value="MCPsignal_dom"/>
</dbReference>
<evidence type="ECO:0000256" key="7">
    <source>
        <dbReference type="SAM" id="Phobius"/>
    </source>
</evidence>
<dbReference type="SMART" id="SM00283">
    <property type="entry name" value="MA"/>
    <property type="match status" value="1"/>
</dbReference>
<dbReference type="PANTHER" id="PTHR32089">
    <property type="entry name" value="METHYL-ACCEPTING CHEMOTAXIS PROTEIN MCPB"/>
    <property type="match status" value="1"/>
</dbReference>
<dbReference type="GO" id="GO:0016020">
    <property type="term" value="C:membrane"/>
    <property type="evidence" value="ECO:0007669"/>
    <property type="project" value="UniProtKB-SubCell"/>
</dbReference>
<evidence type="ECO:0000256" key="2">
    <source>
        <dbReference type="ARBA" id="ARBA00023224"/>
    </source>
</evidence>
<dbReference type="InterPro" id="IPR003660">
    <property type="entry name" value="HAMP_dom"/>
</dbReference>
<evidence type="ECO:0000259" key="8">
    <source>
        <dbReference type="PROSITE" id="PS50111"/>
    </source>
</evidence>
<evidence type="ECO:0000313" key="10">
    <source>
        <dbReference type="EMBL" id="AWL12135.1"/>
    </source>
</evidence>
<dbReference type="KEGG" id="salh:HMF8227_01662"/>
<feature type="domain" description="Methyl-accepting transducer" evidence="8">
    <location>
        <begin position="400"/>
        <end position="657"/>
    </location>
</feature>